<dbReference type="InterPro" id="IPR050483">
    <property type="entry name" value="CoA-transferase_III_domain"/>
</dbReference>
<dbReference type="EMBL" id="BMYK01000014">
    <property type="protein sequence ID" value="GHC91727.1"/>
    <property type="molecule type" value="Genomic_DNA"/>
</dbReference>
<reference evidence="3" key="1">
    <citation type="journal article" date="2019" name="Int. J. Syst. Evol. Microbiol.">
        <title>The Global Catalogue of Microorganisms (GCM) 10K type strain sequencing project: providing services to taxonomists for standard genome sequencing and annotation.</title>
        <authorList>
            <consortium name="The Broad Institute Genomics Platform"/>
            <consortium name="The Broad Institute Genome Sequencing Center for Infectious Disease"/>
            <person name="Wu L."/>
            <person name="Ma J."/>
        </authorList>
    </citation>
    <scope>NUCLEOTIDE SEQUENCE [LARGE SCALE GENOMIC DNA]</scope>
    <source>
        <strain evidence="3">KCTC 23314</strain>
    </source>
</reference>
<dbReference type="PANTHER" id="PTHR48207:SF3">
    <property type="entry name" value="SUCCINATE--HYDROXYMETHYLGLUTARATE COA-TRANSFERASE"/>
    <property type="match status" value="1"/>
</dbReference>
<organism evidence="2 3">
    <name type="scientific">Pseudorhodoferax aquiterrae</name>
    <dbReference type="NCBI Taxonomy" id="747304"/>
    <lineage>
        <taxon>Bacteria</taxon>
        <taxon>Pseudomonadati</taxon>
        <taxon>Pseudomonadota</taxon>
        <taxon>Betaproteobacteria</taxon>
        <taxon>Burkholderiales</taxon>
        <taxon>Comamonadaceae</taxon>
    </lineage>
</organism>
<accession>A0ABQ3G784</accession>
<sequence>MTGEPPPPMPARVSAWSVYDVFTLAAGAQLFIGAVSDKQFATLCQVLEREELLQVPDFRDNAARVAVRPQLLALLGEILAQHRVEDLAPRLEAAGIPYAPIVRPEQLCDDPHLRQSGGLVPMATDDGGTTEVVLLPLTLGGRRPGVRMPLPKVGEHTDAILGALQQAAAH</sequence>
<gene>
    <name evidence="2" type="ORF">GCM10007320_41020</name>
</gene>
<dbReference type="PANTHER" id="PTHR48207">
    <property type="entry name" value="SUCCINATE--HYDROXYMETHYLGLUTARATE COA-TRANSFERASE"/>
    <property type="match status" value="1"/>
</dbReference>
<proteinExistence type="predicted"/>
<dbReference type="InterPro" id="IPR003673">
    <property type="entry name" value="CoA-Trfase_fam_III"/>
</dbReference>
<name>A0ABQ3G784_9BURK</name>
<dbReference type="Proteomes" id="UP000626210">
    <property type="component" value="Unassembled WGS sequence"/>
</dbReference>
<keyword evidence="1" id="KW-0808">Transferase</keyword>
<evidence type="ECO:0008006" key="4">
    <source>
        <dbReference type="Google" id="ProtNLM"/>
    </source>
</evidence>
<comment type="caution">
    <text evidence="2">The sequence shown here is derived from an EMBL/GenBank/DDBJ whole genome shotgun (WGS) entry which is preliminary data.</text>
</comment>
<dbReference type="Gene3D" id="3.30.1540.10">
    <property type="entry name" value="formyl-coa transferase, domain 3"/>
    <property type="match status" value="1"/>
</dbReference>
<dbReference type="SUPFAM" id="SSF89796">
    <property type="entry name" value="CoA-transferase family III (CaiB/BaiF)"/>
    <property type="match status" value="1"/>
</dbReference>
<evidence type="ECO:0000256" key="1">
    <source>
        <dbReference type="ARBA" id="ARBA00022679"/>
    </source>
</evidence>
<dbReference type="InterPro" id="IPR044855">
    <property type="entry name" value="CoA-Trfase_III_dom3_sf"/>
</dbReference>
<evidence type="ECO:0000313" key="3">
    <source>
        <dbReference type="Proteomes" id="UP000626210"/>
    </source>
</evidence>
<dbReference type="Gene3D" id="3.40.50.10540">
    <property type="entry name" value="Crotonobetainyl-coa:carnitine coa-transferase, domain 1"/>
    <property type="match status" value="1"/>
</dbReference>
<dbReference type="InterPro" id="IPR023606">
    <property type="entry name" value="CoA-Trfase_III_dom_1_sf"/>
</dbReference>
<protein>
    <recommendedName>
        <fullName evidence="4">CoA transferase</fullName>
    </recommendedName>
</protein>
<keyword evidence="3" id="KW-1185">Reference proteome</keyword>
<evidence type="ECO:0000313" key="2">
    <source>
        <dbReference type="EMBL" id="GHC91727.1"/>
    </source>
</evidence>
<dbReference type="Pfam" id="PF02515">
    <property type="entry name" value="CoA_transf_3"/>
    <property type="match status" value="1"/>
</dbReference>